<name>A0A837A9Y5_9TRYP</name>
<comment type="caution">
    <text evidence="2">The sequence shown here is derived from an EMBL/GenBank/DDBJ whole genome shotgun (WGS) entry which is preliminary data.</text>
</comment>
<feature type="region of interest" description="Disordered" evidence="1">
    <location>
        <begin position="543"/>
        <end position="570"/>
    </location>
</feature>
<proteinExistence type="predicted"/>
<evidence type="ECO:0000313" key="2">
    <source>
        <dbReference type="EMBL" id="KAG5511215.1"/>
    </source>
</evidence>
<dbReference type="OrthoDB" id="252618at2759"/>
<dbReference type="EMBL" id="JAFJZO010000006">
    <property type="protein sequence ID" value="KAG5511215.1"/>
    <property type="molecule type" value="Genomic_DNA"/>
</dbReference>
<dbReference type="RefSeq" id="XP_067759536.1">
    <property type="nucleotide sequence ID" value="XM_067903098.1"/>
</dbReference>
<feature type="region of interest" description="Disordered" evidence="1">
    <location>
        <begin position="413"/>
        <end position="432"/>
    </location>
</feature>
<feature type="compositionally biased region" description="Pro residues" evidence="1">
    <location>
        <begin position="551"/>
        <end position="561"/>
    </location>
</feature>
<gene>
    <name evidence="2" type="ORF">JKF63_07157</name>
</gene>
<evidence type="ECO:0000313" key="3">
    <source>
        <dbReference type="Proteomes" id="UP000674318"/>
    </source>
</evidence>
<evidence type="ECO:0000256" key="1">
    <source>
        <dbReference type="SAM" id="MobiDB-lite"/>
    </source>
</evidence>
<dbReference type="AlphaFoldDB" id="A0A837A9Y5"/>
<sequence>MDVKISNILTRFAFTIPSLYDDDDGYDAVVSSDDEDTRDFAHVKATDRHAAGMRDAVTRADWKHHSSRFISSESPSDASHITGAYAFVSNCGASSVPLPIPSSGPARNSSSSKLFTVKTQHGVDSRGGGSVRRGASLHLPDLLQLAARSWNVELHRGPTGVASHCVLRPPPYVVGTTLYRGPVVYVLASGVVRMATYGSVAATNALARRVRDALHEACAPLAMRRAAREEFLLLRAVLDEPLSGVAKSKDHSEGGAQTPCSAVLQAETQRPNNTMSFGTGFPGDGRAGRGLPTVPPALCEKACTIDFLQAVATPRWDEIAGLRASLFATASACLGGEGGVGVDEDGRVAKGIPRRVPVRCASVNVRGDAPMEWWKWYLNVQADDLSPSELLKSAAAVNRYETLHGDFATLHSRNDSLQPAGRSNGVAEEGDTSARYQEKTKGFWTCAGHTDASPATAANFVRFLRRRRALLAHHVVSFKLRRQATQSSLQILLDWRTTPPQRITSSPMSAAAAAAPIPAPVPAPSAAPLAGCSPLARPLISAPPVGVAQAPPDPSAPPASADPPNVHTSSRGWVTEASAAHFFMESTFIPESTAPCGMESVRLPMGGHGVPAEPAAFAHGELRDERVGNAVVETAIPLDCGGHDRMSVLFGNDKGHAVLCNDSALGGDGSAIKAAPAKRMRGGIASGTSPAKGDKHATAVEHVTCIMHCTGRVQITAASELAVEQMCAVLLIPFLVATAEIDEREGVMREA</sequence>
<protein>
    <submittedName>
        <fullName evidence="2">Uncharacterized protein</fullName>
    </submittedName>
</protein>
<dbReference type="KEGG" id="phet:94293175"/>
<dbReference type="GeneID" id="94293175"/>
<accession>A0A837A9Y5</accession>
<organism evidence="2 3">
    <name type="scientific">Porcisia hertigi</name>
    <dbReference type="NCBI Taxonomy" id="2761500"/>
    <lineage>
        <taxon>Eukaryota</taxon>
        <taxon>Discoba</taxon>
        <taxon>Euglenozoa</taxon>
        <taxon>Kinetoplastea</taxon>
        <taxon>Metakinetoplastina</taxon>
        <taxon>Trypanosomatida</taxon>
        <taxon>Trypanosomatidae</taxon>
        <taxon>Leishmaniinae</taxon>
        <taxon>Porcisia</taxon>
    </lineage>
</organism>
<keyword evidence="3" id="KW-1185">Reference proteome</keyword>
<reference evidence="2 3" key="1">
    <citation type="submission" date="2021-02" db="EMBL/GenBank/DDBJ databases">
        <title>Porcisia hertigi Genome sequencing and assembly.</title>
        <authorList>
            <person name="Almutairi H."/>
            <person name="Gatherer D."/>
        </authorList>
    </citation>
    <scope>NUCLEOTIDE SEQUENCE [LARGE SCALE GENOMIC DNA]</scope>
    <source>
        <strain evidence="2 3">C119</strain>
    </source>
</reference>
<dbReference type="Proteomes" id="UP000674318">
    <property type="component" value="Chromosome 6"/>
</dbReference>